<gene>
    <name evidence="1" type="ORF">AVEN_20532_1</name>
</gene>
<name>A0A4Y2WC23_ARAVE</name>
<dbReference type="EMBL" id="BGPR01057492">
    <property type="protein sequence ID" value="GBO33800.1"/>
    <property type="molecule type" value="Genomic_DNA"/>
</dbReference>
<comment type="caution">
    <text evidence="1">The sequence shown here is derived from an EMBL/GenBank/DDBJ whole genome shotgun (WGS) entry which is preliminary data.</text>
</comment>
<accession>A0A4Y2WC23</accession>
<reference evidence="1 2" key="1">
    <citation type="journal article" date="2019" name="Sci. Rep.">
        <title>Orb-weaving spider Araneus ventricosus genome elucidates the spidroin gene catalogue.</title>
        <authorList>
            <person name="Kono N."/>
            <person name="Nakamura H."/>
            <person name="Ohtoshi R."/>
            <person name="Moran D.A.P."/>
            <person name="Shinohara A."/>
            <person name="Yoshida Y."/>
            <person name="Fujiwara M."/>
            <person name="Mori M."/>
            <person name="Tomita M."/>
            <person name="Arakawa K."/>
        </authorList>
    </citation>
    <scope>NUCLEOTIDE SEQUENCE [LARGE SCALE GENOMIC DNA]</scope>
</reference>
<dbReference type="AlphaFoldDB" id="A0A4Y2WC23"/>
<evidence type="ECO:0000313" key="1">
    <source>
        <dbReference type="EMBL" id="GBO33800.1"/>
    </source>
</evidence>
<keyword evidence="2" id="KW-1185">Reference proteome</keyword>
<evidence type="ECO:0000313" key="2">
    <source>
        <dbReference type="Proteomes" id="UP000499080"/>
    </source>
</evidence>
<protein>
    <submittedName>
        <fullName evidence="1">Uncharacterized protein</fullName>
    </submittedName>
</protein>
<proteinExistence type="predicted"/>
<organism evidence="1 2">
    <name type="scientific">Araneus ventricosus</name>
    <name type="common">Orbweaver spider</name>
    <name type="synonym">Epeira ventricosa</name>
    <dbReference type="NCBI Taxonomy" id="182803"/>
    <lineage>
        <taxon>Eukaryota</taxon>
        <taxon>Metazoa</taxon>
        <taxon>Ecdysozoa</taxon>
        <taxon>Arthropoda</taxon>
        <taxon>Chelicerata</taxon>
        <taxon>Arachnida</taxon>
        <taxon>Araneae</taxon>
        <taxon>Araneomorphae</taxon>
        <taxon>Entelegynae</taxon>
        <taxon>Araneoidea</taxon>
        <taxon>Araneidae</taxon>
        <taxon>Araneus</taxon>
    </lineage>
</organism>
<sequence>MPAFFWFQLLQLSGSHPQRLGSLCWLDSVVREPPLQLGSTAQDHCRTLTDNPWSVVVVPLFRWLGLLHLLTLTKLLWIELLGLLEEVYEALSHEFLQKFPHGWEEGAREIDLGVILILPFFIEEKDDSHFKRCWQDSEA</sequence>
<dbReference type="Proteomes" id="UP000499080">
    <property type="component" value="Unassembled WGS sequence"/>
</dbReference>